<evidence type="ECO:0008006" key="4">
    <source>
        <dbReference type="Google" id="ProtNLM"/>
    </source>
</evidence>
<evidence type="ECO:0000313" key="3">
    <source>
        <dbReference type="Proteomes" id="UP000238937"/>
    </source>
</evidence>
<feature type="transmembrane region" description="Helical" evidence="1">
    <location>
        <begin position="37"/>
        <end position="70"/>
    </location>
</feature>
<sequence>MLENNYTSWLEALFQKGEKPYLQNHEALDYLKKIQSWYNAAIAGGGGAAIVGTVAAPPIALIGSLIGLTIIELSRRVDRLVSVIEELLKIDGITITPSVKTAEGIIDLFVMMPDRRCFAFALKSNKDSRVKWREDRQDFFAITPRKNKAARVKKWSDLIKTGQDLNVKTLAFKKEKSYLLKGSKNIITKAIVLTSKTTVDPNNDPALFVDFGQTTALRVHAGSYIYVLEQAKILDFLAPVEKS</sequence>
<reference evidence="2 3" key="1">
    <citation type="submission" date="2018-03" db="EMBL/GenBank/DDBJ databases">
        <title>The ancient ancestry and fast evolution of plastids.</title>
        <authorList>
            <person name="Moore K.R."/>
            <person name="Magnabosco C."/>
            <person name="Momper L."/>
            <person name="Gold D.A."/>
            <person name="Bosak T."/>
            <person name="Fournier G.P."/>
        </authorList>
    </citation>
    <scope>NUCLEOTIDE SEQUENCE [LARGE SCALE GENOMIC DNA]</scope>
    <source>
        <strain evidence="2 3">CCALA 037</strain>
    </source>
</reference>
<organism evidence="2 3">
    <name type="scientific">Chamaesiphon polymorphus CCALA 037</name>
    <dbReference type="NCBI Taxonomy" id="2107692"/>
    <lineage>
        <taxon>Bacteria</taxon>
        <taxon>Bacillati</taxon>
        <taxon>Cyanobacteriota</taxon>
        <taxon>Cyanophyceae</taxon>
        <taxon>Gomontiellales</taxon>
        <taxon>Chamaesiphonaceae</taxon>
        <taxon>Chamaesiphon</taxon>
    </lineage>
</organism>
<dbReference type="AlphaFoldDB" id="A0A2T1GIA4"/>
<dbReference type="Proteomes" id="UP000238937">
    <property type="component" value="Unassembled WGS sequence"/>
</dbReference>
<protein>
    <recommendedName>
        <fullName evidence="4">NERD domain-containing protein</fullName>
    </recommendedName>
</protein>
<keyword evidence="1" id="KW-0812">Transmembrane</keyword>
<keyword evidence="1" id="KW-1133">Transmembrane helix</keyword>
<evidence type="ECO:0000256" key="1">
    <source>
        <dbReference type="SAM" id="Phobius"/>
    </source>
</evidence>
<keyword evidence="3" id="KW-1185">Reference proteome</keyword>
<accession>A0A2T1GIA4</accession>
<keyword evidence="1" id="KW-0472">Membrane</keyword>
<proteinExistence type="predicted"/>
<gene>
    <name evidence="2" type="ORF">C7B77_08370</name>
</gene>
<comment type="caution">
    <text evidence="2">The sequence shown here is derived from an EMBL/GenBank/DDBJ whole genome shotgun (WGS) entry which is preliminary data.</text>
</comment>
<dbReference type="EMBL" id="PVWO01000076">
    <property type="protein sequence ID" value="PSB57458.1"/>
    <property type="molecule type" value="Genomic_DNA"/>
</dbReference>
<name>A0A2T1GIA4_9CYAN</name>
<evidence type="ECO:0000313" key="2">
    <source>
        <dbReference type="EMBL" id="PSB57458.1"/>
    </source>
</evidence>
<dbReference type="RefSeq" id="WP_106302739.1">
    <property type="nucleotide sequence ID" value="NZ_PVWO01000076.1"/>
</dbReference>